<protein>
    <submittedName>
        <fullName evidence="1">Uncharacterized protein</fullName>
    </submittedName>
</protein>
<evidence type="ECO:0000313" key="1">
    <source>
        <dbReference type="EMBL" id="KTC85437.1"/>
    </source>
</evidence>
<dbReference type="STRING" id="1212489.Ldro_2609"/>
<evidence type="ECO:0000313" key="2">
    <source>
        <dbReference type="Proteomes" id="UP000054736"/>
    </source>
</evidence>
<dbReference type="EMBL" id="LNXY01000028">
    <property type="protein sequence ID" value="KTC85437.1"/>
    <property type="molecule type" value="Genomic_DNA"/>
</dbReference>
<sequence>MADVQPTITTEEIDKRNRAMLAKAGIELLDSIEVNRVSASKYIESNSIKQNANDAHMANKMKKYLAMNNEQQKNGYVKDNEPRAKELIGLKHVAIYHKEKYKGVLSSESTWLPM</sequence>
<reference evidence="1 2" key="1">
    <citation type="submission" date="2015-11" db="EMBL/GenBank/DDBJ databases">
        <title>Genomic analysis of 38 Legionella species identifies large and diverse effector repertoires.</title>
        <authorList>
            <person name="Burstein D."/>
            <person name="Amaro F."/>
            <person name="Zusman T."/>
            <person name="Lifshitz Z."/>
            <person name="Cohen O."/>
            <person name="Gilbert J.A."/>
            <person name="Pupko T."/>
            <person name="Shuman H.A."/>
            <person name="Segal G."/>
        </authorList>
    </citation>
    <scope>NUCLEOTIDE SEQUENCE [LARGE SCALE GENOMIC DNA]</scope>
    <source>
        <strain evidence="1 2">ATCC 700990</strain>
    </source>
</reference>
<dbReference type="AlphaFoldDB" id="A0A0W0SQE2"/>
<dbReference type="Proteomes" id="UP000054736">
    <property type="component" value="Unassembled WGS sequence"/>
</dbReference>
<keyword evidence="2" id="KW-1185">Reference proteome</keyword>
<organism evidence="1 2">
    <name type="scientific">Legionella drozanskii LLAP-1</name>
    <dbReference type="NCBI Taxonomy" id="1212489"/>
    <lineage>
        <taxon>Bacteria</taxon>
        <taxon>Pseudomonadati</taxon>
        <taxon>Pseudomonadota</taxon>
        <taxon>Gammaproteobacteria</taxon>
        <taxon>Legionellales</taxon>
        <taxon>Legionellaceae</taxon>
        <taxon>Legionella</taxon>
    </lineage>
</organism>
<comment type="caution">
    <text evidence="1">The sequence shown here is derived from an EMBL/GenBank/DDBJ whole genome shotgun (WGS) entry which is preliminary data.</text>
</comment>
<accession>A0A0W0SQE2</accession>
<dbReference type="PATRIC" id="fig|1212489.4.peg.2749"/>
<gene>
    <name evidence="1" type="ORF">Ldro_2609</name>
</gene>
<name>A0A0W0SQE2_9GAMM</name>
<dbReference type="RefSeq" id="WP_058496885.1">
    <property type="nucleotide sequence ID" value="NZ_CAAAIU010000008.1"/>
</dbReference>
<proteinExistence type="predicted"/>
<dbReference type="OrthoDB" id="5635005at2"/>